<dbReference type="EMBL" id="JAENIK010000013">
    <property type="protein sequence ID" value="MBK1818171.1"/>
    <property type="molecule type" value="Genomic_DNA"/>
</dbReference>
<gene>
    <name evidence="6" type="ORF">JIN84_21285</name>
</gene>
<evidence type="ECO:0000256" key="1">
    <source>
        <dbReference type="ARBA" id="ARBA00022801"/>
    </source>
</evidence>
<accession>A0A934R6I2</accession>
<proteinExistence type="predicted"/>
<sequence length="363" mass="42390">MIKPLFLLFAATLVAQAVPGKQWTPEEANAWHDKQPWLIGANYVPATSISQLEMWQEETFDPERIDLELGWAESLGFNTMRVFLHDIPWKTDSKGFIKRIEKFIDIAEKHKIRPMFVFFDSCWNPDPKPGKQPEPRPHVHNSGWVQSPGWEILQDSAKQDELKPYVVGVISHFKNDKRILAWDLYNEPNNENGGRFKEDPAKKFPKALELLKKTFEWAREAEPTQPLSSGIWIGDFAKPDDFARYQLETSDIINFHTYTPLEKTKERVEALKKYNRPIMCSEYMARPEGSTFQAVLPYFKEQKVISMNWGFVDGKSQTIYPWDSWKKQYTGEPDPWFHDIFRKDGTPYKEDEVKLIRSLTGAK</sequence>
<dbReference type="Pfam" id="PF00331">
    <property type="entry name" value="Glyco_hydro_10"/>
    <property type="match status" value="1"/>
</dbReference>
<evidence type="ECO:0000256" key="2">
    <source>
        <dbReference type="ARBA" id="ARBA00023277"/>
    </source>
</evidence>
<dbReference type="GO" id="GO:0000272">
    <property type="term" value="P:polysaccharide catabolic process"/>
    <property type="evidence" value="ECO:0007669"/>
    <property type="project" value="UniProtKB-KW"/>
</dbReference>
<evidence type="ECO:0000313" key="6">
    <source>
        <dbReference type="EMBL" id="MBK1818171.1"/>
    </source>
</evidence>
<dbReference type="RefSeq" id="WP_200353120.1">
    <property type="nucleotide sequence ID" value="NZ_BAABHZ010000002.1"/>
</dbReference>
<reference evidence="6" key="1">
    <citation type="submission" date="2021-01" db="EMBL/GenBank/DDBJ databases">
        <title>Modified the classification status of verrucomicrobia.</title>
        <authorList>
            <person name="Feng X."/>
        </authorList>
    </citation>
    <scope>NUCLEOTIDE SEQUENCE</scope>
    <source>
        <strain evidence="6">JCM 18052</strain>
    </source>
</reference>
<organism evidence="6 7">
    <name type="scientific">Luteolibacter yonseiensis</name>
    <dbReference type="NCBI Taxonomy" id="1144680"/>
    <lineage>
        <taxon>Bacteria</taxon>
        <taxon>Pseudomonadati</taxon>
        <taxon>Verrucomicrobiota</taxon>
        <taxon>Verrucomicrobiia</taxon>
        <taxon>Verrucomicrobiales</taxon>
        <taxon>Verrucomicrobiaceae</taxon>
        <taxon>Luteolibacter</taxon>
    </lineage>
</organism>
<dbReference type="GO" id="GO:0004553">
    <property type="term" value="F:hydrolase activity, hydrolyzing O-glycosyl compounds"/>
    <property type="evidence" value="ECO:0007669"/>
    <property type="project" value="InterPro"/>
</dbReference>
<feature type="chain" id="PRO_5037106389" evidence="4">
    <location>
        <begin position="18"/>
        <end position="363"/>
    </location>
</feature>
<dbReference type="InterPro" id="IPR017853">
    <property type="entry name" value="GH"/>
</dbReference>
<name>A0A934R6I2_9BACT</name>
<dbReference type="InterPro" id="IPR001000">
    <property type="entry name" value="GH10_dom"/>
</dbReference>
<evidence type="ECO:0000313" key="7">
    <source>
        <dbReference type="Proteomes" id="UP000600139"/>
    </source>
</evidence>
<keyword evidence="1" id="KW-0378">Hydrolase</keyword>
<protein>
    <submittedName>
        <fullName evidence="6">Endo-1,4-beta-xylanase</fullName>
    </submittedName>
</protein>
<dbReference type="AlphaFoldDB" id="A0A934R6I2"/>
<keyword evidence="7" id="KW-1185">Reference proteome</keyword>
<dbReference type="Proteomes" id="UP000600139">
    <property type="component" value="Unassembled WGS sequence"/>
</dbReference>
<keyword evidence="3" id="KW-0624">Polysaccharide degradation</keyword>
<dbReference type="Gene3D" id="3.20.20.80">
    <property type="entry name" value="Glycosidases"/>
    <property type="match status" value="1"/>
</dbReference>
<keyword evidence="2" id="KW-0119">Carbohydrate metabolism</keyword>
<feature type="signal peptide" evidence="4">
    <location>
        <begin position="1"/>
        <end position="17"/>
    </location>
</feature>
<keyword evidence="4" id="KW-0732">Signal</keyword>
<evidence type="ECO:0000259" key="5">
    <source>
        <dbReference type="Pfam" id="PF00331"/>
    </source>
</evidence>
<dbReference type="SUPFAM" id="SSF51445">
    <property type="entry name" value="(Trans)glycosidases"/>
    <property type="match status" value="1"/>
</dbReference>
<feature type="domain" description="GH10" evidence="5">
    <location>
        <begin position="142"/>
        <end position="227"/>
    </location>
</feature>
<evidence type="ECO:0000256" key="3">
    <source>
        <dbReference type="ARBA" id="ARBA00023326"/>
    </source>
</evidence>
<comment type="caution">
    <text evidence="6">The sequence shown here is derived from an EMBL/GenBank/DDBJ whole genome shotgun (WGS) entry which is preliminary data.</text>
</comment>
<evidence type="ECO:0000256" key="4">
    <source>
        <dbReference type="SAM" id="SignalP"/>
    </source>
</evidence>